<dbReference type="RefSeq" id="WP_183214326.1">
    <property type="nucleotide sequence ID" value="NZ_JACHOR010000005.1"/>
</dbReference>
<dbReference type="Proteomes" id="UP000545037">
    <property type="component" value="Unassembled WGS sequence"/>
</dbReference>
<evidence type="ECO:0008006" key="4">
    <source>
        <dbReference type="Google" id="ProtNLM"/>
    </source>
</evidence>
<proteinExistence type="predicted"/>
<name>A0A7W9FFE5_9CAUL</name>
<keyword evidence="1" id="KW-1133">Transmembrane helix</keyword>
<keyword evidence="1" id="KW-0812">Transmembrane</keyword>
<sequence length="1067" mass="110721">MTETLSTEAPVPRPRAPRGGTVLRRSVVGLIVALLVVSLALGLIYVNRRAAARQVLTGWLDQRGIEAQVEVDRIEIDGFVGSIRIGDPSDPDVVVERVEVDYALSAPWSSTGTGVTPSRIRLVRPVLRATWQDGVLSLGSLDPLIEEFTGRPPRPDARGPVVIVESGRVRLTTEYGPLQLLGDARLEDGKLMRLQARMPAASLKSGDVEARSLGGTVDLTTTGDRVTLVVEASADAFNTAGGSGEALRLSGRGDLPYPDLKKRSGDGRTVVDLTLAGQRLSWGDADVRETETRLAFDGETRGWVEAFRLRGQTSATMKAGQVSLPGLEARMASIAVADAALNLSRGSAGLGWRLEGPATLQAASARSGDLALATTTLRARRLVAGGRDGAFEASGPVAVTARRFGFGDLSLGGAIGTLDVDVAHDGATLVTASGALRASEGAWPLFGVVAGDDVPELAAMKRALGNFALDMPGISLTTGSPGTDVRLTRPARLVPANGGVLTLQPVARALYSAEPGQLGGGALSLSATRGQGLPEAAFAIPDWRLTPGGFEARLDGRAGLDFGVARGIAVSTAGLLANTGGTLTYVADGCLPFTIERLELDENDATDLSGSLCSTDAPLVTARNGTWRASATMLDVAATTPFLSMQFDQVQGSMVASGSAAGLGLDATLSSARIRDTLEPTRFLPLTASGTAGLAADRWTGLFDVARGTNPLGQVRLAHDGLAAAGGVTLDFPALRFTPDGLQPDDLSPLAADWVQSPVTGSAGFSGRFDWAAPDVASSSGVLRLDDLDFTSPAGAVEGLSGAVTFTSLAPLTTAPGQTLSVTRLDAMAELTDVDLTFELDTESIKVAGGSIAAAGGTVSVEPFVVPLDRTKPFSGVIVLDRVQLGDLVTQAGFGDKVSMDAVVSGRLPFLADPVAGVRILAGSLAAVQPGRLSINRTALTGISAGGGGAVPPGTVEDLAYQAMENLAFDILSAEVNSLDEGRLGVLFRIRGRHDPPQRQEMRVGIAEFISRKFLERTLPLPSDTGIDLTLDTTLNVNQLLSDLLAVSRARKGEPARPEPEATPPVP</sequence>
<evidence type="ECO:0000256" key="1">
    <source>
        <dbReference type="SAM" id="Phobius"/>
    </source>
</evidence>
<keyword evidence="3" id="KW-1185">Reference proteome</keyword>
<reference evidence="2 3" key="1">
    <citation type="submission" date="2020-08" db="EMBL/GenBank/DDBJ databases">
        <title>Genomic Encyclopedia of Type Strains, Phase IV (KMG-IV): sequencing the most valuable type-strain genomes for metagenomic binning, comparative biology and taxonomic classification.</title>
        <authorList>
            <person name="Goeker M."/>
        </authorList>
    </citation>
    <scope>NUCLEOTIDE SEQUENCE [LARGE SCALE GENOMIC DNA]</scope>
    <source>
        <strain evidence="2 3">DSM 4737</strain>
    </source>
</reference>
<evidence type="ECO:0000313" key="3">
    <source>
        <dbReference type="Proteomes" id="UP000545037"/>
    </source>
</evidence>
<dbReference type="Pfam" id="PF11739">
    <property type="entry name" value="YdbH-like"/>
    <property type="match status" value="1"/>
</dbReference>
<protein>
    <recommendedName>
        <fullName evidence="4">C4-dicarboxylate ABC transporter</fullName>
    </recommendedName>
</protein>
<dbReference type="AlphaFoldDB" id="A0A7W9FFE5"/>
<evidence type="ECO:0000313" key="2">
    <source>
        <dbReference type="EMBL" id="MBB5747342.1"/>
    </source>
</evidence>
<keyword evidence="1" id="KW-0472">Membrane</keyword>
<accession>A0A7W9FFE5</accession>
<comment type="caution">
    <text evidence="2">The sequence shown here is derived from an EMBL/GenBank/DDBJ whole genome shotgun (WGS) entry which is preliminary data.</text>
</comment>
<dbReference type="InterPro" id="IPR021730">
    <property type="entry name" value="YdbH"/>
</dbReference>
<feature type="transmembrane region" description="Helical" evidence="1">
    <location>
        <begin position="27"/>
        <end position="46"/>
    </location>
</feature>
<dbReference type="EMBL" id="JACHOR010000005">
    <property type="protein sequence ID" value="MBB5747342.1"/>
    <property type="molecule type" value="Genomic_DNA"/>
</dbReference>
<gene>
    <name evidence="2" type="ORF">GGR13_002963</name>
</gene>
<organism evidence="2 3">
    <name type="scientific">Brevundimonas variabilis</name>
    <dbReference type="NCBI Taxonomy" id="74312"/>
    <lineage>
        <taxon>Bacteria</taxon>
        <taxon>Pseudomonadati</taxon>
        <taxon>Pseudomonadota</taxon>
        <taxon>Alphaproteobacteria</taxon>
        <taxon>Caulobacterales</taxon>
        <taxon>Caulobacteraceae</taxon>
        <taxon>Brevundimonas</taxon>
    </lineage>
</organism>